<evidence type="ECO:0000256" key="4">
    <source>
        <dbReference type="ARBA" id="ARBA00022692"/>
    </source>
</evidence>
<keyword evidence="7 12" id="KW-0735">Signal-anchor</keyword>
<keyword evidence="10 12" id="KW-0472">Membrane</keyword>
<evidence type="ECO:0000256" key="2">
    <source>
        <dbReference type="ARBA" id="ARBA00022475"/>
    </source>
</evidence>
<evidence type="ECO:0000256" key="13">
    <source>
        <dbReference type="PIRSR" id="PIRSR604329-50"/>
    </source>
</evidence>
<feature type="topological domain" description="Extracellular" evidence="12">
    <location>
        <begin position="29"/>
        <end position="153"/>
    </location>
</feature>
<dbReference type="SUPFAM" id="SSF82093">
    <property type="entry name" value="Heme chaperone CcmE"/>
    <property type="match status" value="1"/>
</dbReference>
<dbReference type="NCBIfam" id="NF009727">
    <property type="entry name" value="PRK13254.1-1"/>
    <property type="match status" value="1"/>
</dbReference>
<keyword evidence="3 12" id="KW-0349">Heme</keyword>
<gene>
    <name evidence="12 14" type="primary">ccmE</name>
    <name evidence="12" type="synonym">cycJ</name>
    <name evidence="14" type="ORF">I5731_07160</name>
</gene>
<keyword evidence="15" id="KW-1185">Reference proteome</keyword>
<dbReference type="GO" id="GO:0020037">
    <property type="term" value="F:heme binding"/>
    <property type="evidence" value="ECO:0007669"/>
    <property type="project" value="InterPro"/>
</dbReference>
<dbReference type="NCBIfam" id="NF009731">
    <property type="entry name" value="PRK13254.1-5"/>
    <property type="match status" value="1"/>
</dbReference>
<dbReference type="PANTHER" id="PTHR34128:SF2">
    <property type="entry name" value="CYTOCHROME C-TYPE BIOGENESIS PROTEIN CCME HOMOLOG, MITOCHONDRIAL"/>
    <property type="match status" value="1"/>
</dbReference>
<evidence type="ECO:0000256" key="9">
    <source>
        <dbReference type="ARBA" id="ARBA00023004"/>
    </source>
</evidence>
<dbReference type="PANTHER" id="PTHR34128">
    <property type="entry name" value="CYTOCHROME C-TYPE BIOGENESIS PROTEIN CCME HOMOLOG, MITOCHONDRIAL"/>
    <property type="match status" value="1"/>
</dbReference>
<keyword evidence="2 12" id="KW-1003">Cell membrane</keyword>
<dbReference type="FunFam" id="2.40.50.140:FF:000104">
    <property type="entry name" value="Cytochrome c-type biogenesis protein CcmE"/>
    <property type="match status" value="1"/>
</dbReference>
<dbReference type="InterPro" id="IPR036127">
    <property type="entry name" value="CcmE-like_sf"/>
</dbReference>
<keyword evidence="9 12" id="KW-0408">Iron</keyword>
<keyword evidence="6 12" id="KW-0201">Cytochrome c-type biogenesis</keyword>
<dbReference type="InterPro" id="IPR012340">
    <property type="entry name" value="NA-bd_OB-fold"/>
</dbReference>
<sequence>MTRKQRRLTLIAAAGTVLAVSAGLVLNAASSRITLFKTPTEIAEGLAGQGDQRLRIGGLVKDGSVLRGEGATVRFAVTDTVNDVPVTYVGLLPDLFREGQGVVAEGRLGPDGVFTADNVLAKHDENYMPKEVVDSLKAQGVWEGDGAGAMKSN</sequence>
<comment type="subcellular location">
    <subcellularLocation>
        <location evidence="1">Cell inner membrane</location>
    </subcellularLocation>
    <subcellularLocation>
        <location evidence="12">Cell membrane</location>
        <topology evidence="12">Single-pass type II membrane protein</topology>
    </subcellularLocation>
</comment>
<evidence type="ECO:0000256" key="7">
    <source>
        <dbReference type="ARBA" id="ARBA00022968"/>
    </source>
</evidence>
<proteinExistence type="inferred from homology"/>
<keyword evidence="8 12" id="KW-1133">Transmembrane helix</keyword>
<keyword evidence="5 12" id="KW-0479">Metal-binding</keyword>
<dbReference type="HAMAP" id="MF_01959">
    <property type="entry name" value="CcmE"/>
    <property type="match status" value="1"/>
</dbReference>
<name>A0A931I294_9HYPH</name>
<dbReference type="AlphaFoldDB" id="A0A931I294"/>
<evidence type="ECO:0000256" key="11">
    <source>
        <dbReference type="ARBA" id="ARBA00056663"/>
    </source>
</evidence>
<dbReference type="GO" id="GO:0046872">
    <property type="term" value="F:metal ion binding"/>
    <property type="evidence" value="ECO:0007669"/>
    <property type="project" value="UniProtKB-KW"/>
</dbReference>
<reference evidence="14" key="1">
    <citation type="submission" date="2020-12" db="EMBL/GenBank/DDBJ databases">
        <title>Methylobrevis albus sp. nov., isolated from fresh water lack sediment.</title>
        <authorList>
            <person name="Zou Q."/>
        </authorList>
    </citation>
    <scope>NUCLEOTIDE SEQUENCE</scope>
    <source>
        <strain evidence="14">L22</strain>
    </source>
</reference>
<evidence type="ECO:0000256" key="6">
    <source>
        <dbReference type="ARBA" id="ARBA00022748"/>
    </source>
</evidence>
<dbReference type="Proteomes" id="UP000631694">
    <property type="component" value="Unassembled WGS sequence"/>
</dbReference>
<evidence type="ECO:0000256" key="5">
    <source>
        <dbReference type="ARBA" id="ARBA00022723"/>
    </source>
</evidence>
<evidence type="ECO:0000313" key="14">
    <source>
        <dbReference type="EMBL" id="MBH0237591.1"/>
    </source>
</evidence>
<keyword evidence="4 12" id="KW-0812">Transmembrane</keyword>
<feature type="binding site" description="axial binding residue" evidence="12 13">
    <location>
        <position position="127"/>
    </location>
    <ligand>
        <name>heme</name>
        <dbReference type="ChEBI" id="CHEBI:30413"/>
    </ligand>
    <ligandPart>
        <name>Fe</name>
        <dbReference type="ChEBI" id="CHEBI:18248"/>
    </ligandPart>
</feature>
<dbReference type="InterPro" id="IPR004329">
    <property type="entry name" value="CcmE"/>
</dbReference>
<evidence type="ECO:0000256" key="12">
    <source>
        <dbReference type="HAMAP-Rule" id="MF_01959"/>
    </source>
</evidence>
<dbReference type="EMBL" id="JADZLT010000048">
    <property type="protein sequence ID" value="MBH0237591.1"/>
    <property type="molecule type" value="Genomic_DNA"/>
</dbReference>
<feature type="binding site" description="covalent" evidence="12 13">
    <location>
        <position position="123"/>
    </location>
    <ligand>
        <name>heme</name>
        <dbReference type="ChEBI" id="CHEBI:30413"/>
    </ligand>
</feature>
<evidence type="ECO:0000256" key="8">
    <source>
        <dbReference type="ARBA" id="ARBA00022989"/>
    </source>
</evidence>
<organism evidence="14 15">
    <name type="scientific">Methylobrevis albus</name>
    <dbReference type="NCBI Taxonomy" id="2793297"/>
    <lineage>
        <taxon>Bacteria</taxon>
        <taxon>Pseudomonadati</taxon>
        <taxon>Pseudomonadota</taxon>
        <taxon>Alphaproteobacteria</taxon>
        <taxon>Hyphomicrobiales</taxon>
        <taxon>Pleomorphomonadaceae</taxon>
        <taxon>Methylobrevis</taxon>
    </lineage>
</organism>
<evidence type="ECO:0000256" key="1">
    <source>
        <dbReference type="ARBA" id="ARBA00004533"/>
    </source>
</evidence>
<protein>
    <recommendedName>
        <fullName evidence="12">Cytochrome c-type biogenesis protein CcmE</fullName>
    </recommendedName>
    <alternativeName>
        <fullName evidence="12">Cytochrome c maturation protein E</fullName>
    </alternativeName>
    <alternativeName>
        <fullName evidence="12">Heme chaperone CcmE</fullName>
    </alternativeName>
</protein>
<dbReference type="Pfam" id="PF03100">
    <property type="entry name" value="CcmE"/>
    <property type="match status" value="1"/>
</dbReference>
<dbReference type="RefSeq" id="WP_197310687.1">
    <property type="nucleotide sequence ID" value="NZ_JADZLT010000048.1"/>
</dbReference>
<dbReference type="Gene3D" id="2.40.50.140">
    <property type="entry name" value="Nucleic acid-binding proteins"/>
    <property type="match status" value="1"/>
</dbReference>
<comment type="similarity">
    <text evidence="12">Belongs to the CcmE/CycJ family.</text>
</comment>
<feature type="topological domain" description="Cytoplasmic" evidence="12">
    <location>
        <begin position="1"/>
        <end position="7"/>
    </location>
</feature>
<evidence type="ECO:0000256" key="10">
    <source>
        <dbReference type="ARBA" id="ARBA00023136"/>
    </source>
</evidence>
<dbReference type="GO" id="GO:0017004">
    <property type="term" value="P:cytochrome complex assembly"/>
    <property type="evidence" value="ECO:0007669"/>
    <property type="project" value="UniProtKB-KW"/>
</dbReference>
<accession>A0A931I294</accession>
<comment type="caution">
    <text evidence="14">The sequence shown here is derived from an EMBL/GenBank/DDBJ whole genome shotgun (WGS) entry which is preliminary data.</text>
</comment>
<dbReference type="GO" id="GO:0017003">
    <property type="term" value="P:protein-heme linkage"/>
    <property type="evidence" value="ECO:0007669"/>
    <property type="project" value="UniProtKB-UniRule"/>
</dbReference>
<dbReference type="GO" id="GO:0005886">
    <property type="term" value="C:plasma membrane"/>
    <property type="evidence" value="ECO:0007669"/>
    <property type="project" value="UniProtKB-SubCell"/>
</dbReference>
<evidence type="ECO:0000256" key="3">
    <source>
        <dbReference type="ARBA" id="ARBA00022617"/>
    </source>
</evidence>
<evidence type="ECO:0000313" key="15">
    <source>
        <dbReference type="Proteomes" id="UP000631694"/>
    </source>
</evidence>
<comment type="function">
    <text evidence="11 12">Heme chaperone required for the biogenesis of c-type cytochromes. Transiently binds heme delivered by CcmC and transfers the heme to apo-cytochromes in a process facilitated by CcmF and CcmH.</text>
</comment>